<sequence length="341" mass="38089">MLGRYEELLEQPVAHESNVDFIMLTDRPGLTSDTWDVRVIEPELLGDSIRSARALKILGHEELAEYDESLWIDNRVLLKVDPSVILDDWLSNADIGMPLHSFRDSVFSEFEAVLDAELDDPGRVYGQLAHYLRQIESALDEQPLWTALIARRHSRDVARFGRCWLTHVMRYSRRDQLSVNEAARRTGMLMRRVPLDNRASDLHRWLTRDVVGRPARNGLARPLEELRPLSLELRSVEARLQSVEAELHSVEAELHSVEAERDAALVKATELAGEVEAHVCGSAPATPKPEADAGLVARLHEAEAIVLGLCAAISTREGALSRALAELDELRSARQPGTDGA</sequence>
<comment type="caution">
    <text evidence="3">The sequence shown here is derived from an EMBL/GenBank/DDBJ whole genome shotgun (WGS) entry which is preliminary data.</text>
</comment>
<dbReference type="Proteomes" id="UP000642107">
    <property type="component" value="Unassembled WGS sequence"/>
</dbReference>
<evidence type="ECO:0000259" key="2">
    <source>
        <dbReference type="Pfam" id="PF04765"/>
    </source>
</evidence>
<reference evidence="3 4" key="1">
    <citation type="submission" date="2020-09" db="EMBL/GenBank/DDBJ databases">
        <title>Flavimobilis rhizosphaerae sp. nov., isolated from rhizosphere soil of Spartina alterniflora.</title>
        <authorList>
            <person name="Hanqin C."/>
        </authorList>
    </citation>
    <scope>NUCLEOTIDE SEQUENCE [LARGE SCALE GENOMIC DNA]</scope>
    <source>
        <strain evidence="3 4">GY 10621</strain>
    </source>
</reference>
<dbReference type="EMBL" id="JACZDF010000001">
    <property type="protein sequence ID" value="MBD9698165.1"/>
    <property type="molecule type" value="Genomic_DNA"/>
</dbReference>
<organism evidence="3 4">
    <name type="scientific">Flavimobilis rhizosphaerae</name>
    <dbReference type="NCBI Taxonomy" id="2775421"/>
    <lineage>
        <taxon>Bacteria</taxon>
        <taxon>Bacillati</taxon>
        <taxon>Actinomycetota</taxon>
        <taxon>Actinomycetes</taxon>
        <taxon>Micrococcales</taxon>
        <taxon>Jonesiaceae</taxon>
        <taxon>Flavimobilis</taxon>
    </lineage>
</organism>
<protein>
    <submittedName>
        <fullName evidence="3">DUF616 domain-containing protein</fullName>
    </submittedName>
</protein>
<accession>A0ABR9DLZ7</accession>
<dbReference type="InterPro" id="IPR048354">
    <property type="entry name" value="TOD1_MUCI70_glycTrfase_dom"/>
</dbReference>
<name>A0ABR9DLZ7_9MICO</name>
<evidence type="ECO:0000313" key="3">
    <source>
        <dbReference type="EMBL" id="MBD9698165.1"/>
    </source>
</evidence>
<feature type="domain" description="TOD1/MUCI70 glycosyltransferase-like" evidence="2">
    <location>
        <begin position="34"/>
        <end position="182"/>
    </location>
</feature>
<proteinExistence type="predicted"/>
<dbReference type="Pfam" id="PF04765">
    <property type="entry name" value="TOD1_MUCI70"/>
    <property type="match status" value="1"/>
</dbReference>
<evidence type="ECO:0000256" key="1">
    <source>
        <dbReference type="SAM" id="Coils"/>
    </source>
</evidence>
<dbReference type="RefSeq" id="WP_192277126.1">
    <property type="nucleotide sequence ID" value="NZ_JACZDF010000001.1"/>
</dbReference>
<evidence type="ECO:0000313" key="4">
    <source>
        <dbReference type="Proteomes" id="UP000642107"/>
    </source>
</evidence>
<feature type="coiled-coil region" evidence="1">
    <location>
        <begin position="233"/>
        <end position="260"/>
    </location>
</feature>
<keyword evidence="4" id="KW-1185">Reference proteome</keyword>
<gene>
    <name evidence="3" type="ORF">IGS67_01465</name>
</gene>
<keyword evidence="1" id="KW-0175">Coiled coil</keyword>